<proteinExistence type="predicted"/>
<protein>
    <submittedName>
        <fullName evidence="1">FdhC protein</fullName>
    </submittedName>
</protein>
<dbReference type="EMBL" id="UFVD01000001">
    <property type="protein sequence ID" value="SUX11549.1"/>
    <property type="molecule type" value="Genomic_DNA"/>
</dbReference>
<reference evidence="1 2" key="1">
    <citation type="submission" date="2018-06" db="EMBL/GenBank/DDBJ databases">
        <authorList>
            <consortium name="Pathogen Informatics"/>
            <person name="Doyle S."/>
        </authorList>
    </citation>
    <scope>NUCLEOTIDE SEQUENCE [LARGE SCALE GENOMIC DNA]</scope>
    <source>
        <strain evidence="1 2">NCTC12475</strain>
    </source>
</reference>
<evidence type="ECO:0000313" key="1">
    <source>
        <dbReference type="EMBL" id="SUX11549.1"/>
    </source>
</evidence>
<organism evidence="1 2">
    <name type="scientific">Campylobacter sputorum subsp. sputorum</name>
    <dbReference type="NCBI Taxonomy" id="32024"/>
    <lineage>
        <taxon>Bacteria</taxon>
        <taxon>Pseudomonadati</taxon>
        <taxon>Campylobacterota</taxon>
        <taxon>Epsilonproteobacteria</taxon>
        <taxon>Campylobacterales</taxon>
        <taxon>Campylobacteraceae</taxon>
        <taxon>Campylobacter</taxon>
    </lineage>
</organism>
<evidence type="ECO:0000313" key="2">
    <source>
        <dbReference type="Proteomes" id="UP000254920"/>
    </source>
</evidence>
<dbReference type="Proteomes" id="UP000254920">
    <property type="component" value="Unassembled WGS sequence"/>
</dbReference>
<dbReference type="STRING" id="32024.GCA_000788295_00497"/>
<keyword evidence="2" id="KW-1185">Reference proteome</keyword>
<gene>
    <name evidence="1" type="ORF">NCTC12475_01778</name>
</gene>
<dbReference type="AlphaFoldDB" id="A0A381DLJ2"/>
<name>A0A381DLJ2_9BACT</name>
<sequence>MIFFLALQYYINNFEIPKEDELELNKYMLFVFLVSSHRSADAKLIAYMSITLRKLYPHHSARIEIEEQKGIEYRKKRYNLGNL</sequence>
<accession>A0A381DLJ2</accession>